<dbReference type="HOGENOM" id="CLU_1232756_0_0_2"/>
<accession>U1PFT5</accession>
<proteinExistence type="predicted"/>
<dbReference type="NCBIfam" id="TIGR03292">
    <property type="entry name" value="PhnH_redo"/>
    <property type="match status" value="1"/>
</dbReference>
<evidence type="ECO:0000313" key="2">
    <source>
        <dbReference type="EMBL" id="ERG92482.1"/>
    </source>
</evidence>
<reference evidence="2 3" key="1">
    <citation type="journal article" date="2013" name="PLoS ONE">
        <title>Assembly-driven community genomics of a hypersaline microbial ecosystem.</title>
        <authorList>
            <person name="Podell S."/>
            <person name="Ugalde J.A."/>
            <person name="Narasingarao P."/>
            <person name="Banfield J.F."/>
            <person name="Heidelberg K.B."/>
            <person name="Allen E.E."/>
        </authorList>
    </citation>
    <scope>NUCLEOTIDE SEQUENCE [LARGE SCALE GENOMIC DNA]</scope>
    <source>
        <strain evidence="3">J07HQW1</strain>
    </source>
</reference>
<dbReference type="Proteomes" id="UP000030649">
    <property type="component" value="Unassembled WGS sequence"/>
</dbReference>
<keyword evidence="2" id="KW-0456">Lyase</keyword>
<evidence type="ECO:0000313" key="3">
    <source>
        <dbReference type="Proteomes" id="UP000030649"/>
    </source>
</evidence>
<dbReference type="Gene3D" id="3.40.50.11310">
    <property type="entry name" value="Bacterial phosphonate metabolism protein PhnH"/>
    <property type="match status" value="1"/>
</dbReference>
<dbReference type="GO" id="GO:0016829">
    <property type="term" value="F:lyase activity"/>
    <property type="evidence" value="ECO:0007669"/>
    <property type="project" value="UniProtKB-KW"/>
</dbReference>
<dbReference type="GO" id="GO:0019634">
    <property type="term" value="P:organic phosphonate metabolic process"/>
    <property type="evidence" value="ECO:0007669"/>
    <property type="project" value="InterPro"/>
</dbReference>
<evidence type="ECO:0000256" key="1">
    <source>
        <dbReference type="SAM" id="MobiDB-lite"/>
    </source>
</evidence>
<gene>
    <name evidence="2" type="ORF">J07HQW1_02526</name>
</gene>
<dbReference type="SUPFAM" id="SSF159709">
    <property type="entry name" value="PhnH-like"/>
    <property type="match status" value="1"/>
</dbReference>
<dbReference type="AlphaFoldDB" id="U1PFT5"/>
<dbReference type="STRING" id="1238424.J07HQW1_02526"/>
<feature type="compositionally biased region" description="Basic and acidic residues" evidence="1">
    <location>
        <begin position="235"/>
        <end position="245"/>
    </location>
</feature>
<dbReference type="InterPro" id="IPR038058">
    <property type="entry name" value="PhnH-like_sp"/>
</dbReference>
<organism evidence="2 3">
    <name type="scientific">Haloquadratum walsbyi J07HQW1</name>
    <dbReference type="NCBI Taxonomy" id="1238424"/>
    <lineage>
        <taxon>Archaea</taxon>
        <taxon>Methanobacteriati</taxon>
        <taxon>Methanobacteriota</taxon>
        <taxon>Stenosarchaea group</taxon>
        <taxon>Halobacteria</taxon>
        <taxon>Halobacteriales</taxon>
        <taxon>Haloferacaceae</taxon>
        <taxon>Haloquadratum</taxon>
    </lineage>
</organism>
<feature type="region of interest" description="Disordered" evidence="1">
    <location>
        <begin position="225"/>
        <end position="245"/>
    </location>
</feature>
<dbReference type="EMBL" id="KE356560">
    <property type="protein sequence ID" value="ERG92482.1"/>
    <property type="molecule type" value="Genomic_DNA"/>
</dbReference>
<sequence>MERKPTYRRHVRNDGGGAMRALGIDPVHDTRQTFRTLCAVLSRPGTIEQLGVTPADHAVVATLVDHELKAQIEDEELRDALDARGRYENADAHEADIIHTQGVPSWDIRDVPRGTLLEPSDGATVIYRVETLTASTPSSDPAIEPNNDITQDTVADDTSIAVVTIDGPGVPAETDRTVAIGLPPDELDRIATAQSAYPRGVDVIMTTAESMLAIPRSASISRAAVEHAHSTMTDESAHEYESEAH</sequence>
<dbReference type="InterPro" id="IPR008772">
    <property type="entry name" value="Phosphonate_metab_PhnH"/>
</dbReference>
<protein>
    <submittedName>
        <fullName evidence="2">Phosphonate C-P lyase system protein PhnH</fullName>
    </submittedName>
</protein>
<dbReference type="Pfam" id="PF05845">
    <property type="entry name" value="PhnH"/>
    <property type="match status" value="1"/>
</dbReference>
<name>U1PFT5_9EURY</name>